<proteinExistence type="predicted"/>
<reference evidence="2 3" key="1">
    <citation type="submission" date="2024-02" db="EMBL/GenBank/DDBJ databases">
        <authorList>
            <person name="Chen Y."/>
            <person name="Shah S."/>
            <person name="Dougan E. K."/>
            <person name="Thang M."/>
            <person name="Chan C."/>
        </authorList>
    </citation>
    <scope>NUCLEOTIDE SEQUENCE [LARGE SCALE GENOMIC DNA]</scope>
</reference>
<feature type="region of interest" description="Disordered" evidence="1">
    <location>
        <begin position="1"/>
        <end position="34"/>
    </location>
</feature>
<feature type="compositionally biased region" description="Low complexity" evidence="1">
    <location>
        <begin position="1"/>
        <end position="19"/>
    </location>
</feature>
<organism evidence="2 3">
    <name type="scientific">Durusdinium trenchii</name>
    <dbReference type="NCBI Taxonomy" id="1381693"/>
    <lineage>
        <taxon>Eukaryota</taxon>
        <taxon>Sar</taxon>
        <taxon>Alveolata</taxon>
        <taxon>Dinophyceae</taxon>
        <taxon>Suessiales</taxon>
        <taxon>Symbiodiniaceae</taxon>
        <taxon>Durusdinium</taxon>
    </lineage>
</organism>
<evidence type="ECO:0000313" key="3">
    <source>
        <dbReference type="Proteomes" id="UP001642464"/>
    </source>
</evidence>
<comment type="caution">
    <text evidence="2">The sequence shown here is derived from an EMBL/GenBank/DDBJ whole genome shotgun (WGS) entry which is preliminary data.</text>
</comment>
<accession>A0ABP0I3B4</accession>
<dbReference type="EMBL" id="CAXAMM010002528">
    <property type="protein sequence ID" value="CAK8996482.1"/>
    <property type="molecule type" value="Genomic_DNA"/>
</dbReference>
<protein>
    <submittedName>
        <fullName evidence="2">Uncharacterized protein</fullName>
    </submittedName>
</protein>
<dbReference type="Proteomes" id="UP001642464">
    <property type="component" value="Unassembled WGS sequence"/>
</dbReference>
<evidence type="ECO:0000256" key="1">
    <source>
        <dbReference type="SAM" id="MobiDB-lite"/>
    </source>
</evidence>
<keyword evidence="3" id="KW-1185">Reference proteome</keyword>
<evidence type="ECO:0000313" key="2">
    <source>
        <dbReference type="EMBL" id="CAK8996482.1"/>
    </source>
</evidence>
<name>A0ABP0I3B4_9DINO</name>
<sequence>MEAPDSGSSSSESEVAGASKPSIPAAAEFGSSSQPNTLVPMSASVFDAYLRLNRLQRPKLVENPLEDMLKPSWMQINHLFVPPTIGMTASVVTPASTSIVEQPYGQWSSLAAQRLRHSRLVRTDDQVRWQALRKLKTIILSNPMSSKLGRAMTRGVRLVTAETEWEASFSDAFQGKSMATLAKRAGALWRYNEWAVSNNLCSILDSSESMIYRYMEHLKEHGAPTTATSFLEAWTFLYHSVGLLCPSLDELLSSRVRGAARGCMALKRPLQQAHPLSAKMIVALENVVNFAPYDHWKIIAGHLLMCLGSCSRFGDTIHLASLSISSHRRGVQIFQDFSERGEAVEAPAHHQPWALLQPVVLGR</sequence>
<gene>
    <name evidence="2" type="ORF">SCF082_LOCUS4808</name>
</gene>